<comment type="caution">
    <text evidence="2">The sequence shown here is derived from an EMBL/GenBank/DDBJ whole genome shotgun (WGS) entry which is preliminary data.</text>
</comment>
<proteinExistence type="predicted"/>
<organism evidence="2 3">
    <name type="scientific">Ensete ventricosum</name>
    <name type="common">Abyssinian banana</name>
    <name type="synonym">Musa ensete</name>
    <dbReference type="NCBI Taxonomy" id="4639"/>
    <lineage>
        <taxon>Eukaryota</taxon>
        <taxon>Viridiplantae</taxon>
        <taxon>Streptophyta</taxon>
        <taxon>Embryophyta</taxon>
        <taxon>Tracheophyta</taxon>
        <taxon>Spermatophyta</taxon>
        <taxon>Magnoliopsida</taxon>
        <taxon>Liliopsida</taxon>
        <taxon>Zingiberales</taxon>
        <taxon>Musaceae</taxon>
        <taxon>Ensete</taxon>
    </lineage>
</organism>
<sequence>TAEIDHRQRKSIVDSGNRPPILAVPPDSGRSAYQSVAEPVNLCIGKQWKEKQIRKITDRAFDHIRDESSDSRDGLTFEDVYIAVLCVFK</sequence>
<dbReference type="Proteomes" id="UP000287651">
    <property type="component" value="Unassembled WGS sequence"/>
</dbReference>
<feature type="region of interest" description="Disordered" evidence="1">
    <location>
        <begin position="1"/>
        <end position="30"/>
    </location>
</feature>
<gene>
    <name evidence="2" type="ORF">B296_00040331</name>
</gene>
<feature type="non-terminal residue" evidence="2">
    <location>
        <position position="1"/>
    </location>
</feature>
<reference evidence="2 3" key="1">
    <citation type="journal article" date="2014" name="Agronomy (Basel)">
        <title>A Draft Genome Sequence for Ensete ventricosum, the Drought-Tolerant Tree Against Hunger.</title>
        <authorList>
            <person name="Harrison J."/>
            <person name="Moore K.A."/>
            <person name="Paszkiewicz K."/>
            <person name="Jones T."/>
            <person name="Grant M."/>
            <person name="Ambacheew D."/>
            <person name="Muzemil S."/>
            <person name="Studholme D.J."/>
        </authorList>
    </citation>
    <scope>NUCLEOTIDE SEQUENCE [LARGE SCALE GENOMIC DNA]</scope>
</reference>
<dbReference type="EMBL" id="AMZH03007620">
    <property type="protein sequence ID" value="RRT60862.1"/>
    <property type="molecule type" value="Genomic_DNA"/>
</dbReference>
<evidence type="ECO:0000256" key="1">
    <source>
        <dbReference type="SAM" id="MobiDB-lite"/>
    </source>
</evidence>
<protein>
    <submittedName>
        <fullName evidence="2">Uncharacterized protein</fullName>
    </submittedName>
</protein>
<evidence type="ECO:0000313" key="2">
    <source>
        <dbReference type="EMBL" id="RRT60862.1"/>
    </source>
</evidence>
<name>A0A426ZA72_ENSVE</name>
<dbReference type="AlphaFoldDB" id="A0A426ZA72"/>
<evidence type="ECO:0000313" key="3">
    <source>
        <dbReference type="Proteomes" id="UP000287651"/>
    </source>
</evidence>
<accession>A0A426ZA72</accession>